<evidence type="ECO:0000313" key="2">
    <source>
        <dbReference type="Proteomes" id="UP000015105"/>
    </source>
</evidence>
<proteinExistence type="predicted"/>
<protein>
    <submittedName>
        <fullName evidence="1">Uncharacterized protein</fullName>
    </submittedName>
</protein>
<reference evidence="2" key="1">
    <citation type="journal article" date="2014" name="Science">
        <title>Ancient hybridizations among the ancestral genomes of bread wheat.</title>
        <authorList>
            <consortium name="International Wheat Genome Sequencing Consortium,"/>
            <person name="Marcussen T."/>
            <person name="Sandve S.R."/>
            <person name="Heier L."/>
            <person name="Spannagl M."/>
            <person name="Pfeifer M."/>
            <person name="Jakobsen K.S."/>
            <person name="Wulff B.B."/>
            <person name="Steuernagel B."/>
            <person name="Mayer K.F."/>
            <person name="Olsen O.A."/>
        </authorList>
    </citation>
    <scope>NUCLEOTIDE SEQUENCE [LARGE SCALE GENOMIC DNA]</scope>
    <source>
        <strain evidence="2">cv. AL8/78</strain>
    </source>
</reference>
<reference evidence="2" key="2">
    <citation type="journal article" date="2017" name="Nat. Plants">
        <title>The Aegilops tauschii genome reveals multiple impacts of transposons.</title>
        <authorList>
            <person name="Zhao G."/>
            <person name="Zou C."/>
            <person name="Li K."/>
            <person name="Wang K."/>
            <person name="Li T."/>
            <person name="Gao L."/>
            <person name="Zhang X."/>
            <person name="Wang H."/>
            <person name="Yang Z."/>
            <person name="Liu X."/>
            <person name="Jiang W."/>
            <person name="Mao L."/>
            <person name="Kong X."/>
            <person name="Jiao Y."/>
            <person name="Jia J."/>
        </authorList>
    </citation>
    <scope>NUCLEOTIDE SEQUENCE [LARGE SCALE GENOMIC DNA]</scope>
    <source>
        <strain evidence="2">cv. AL8/78</strain>
    </source>
</reference>
<organism evidence="1 2">
    <name type="scientific">Aegilops tauschii subsp. strangulata</name>
    <name type="common">Goatgrass</name>
    <dbReference type="NCBI Taxonomy" id="200361"/>
    <lineage>
        <taxon>Eukaryota</taxon>
        <taxon>Viridiplantae</taxon>
        <taxon>Streptophyta</taxon>
        <taxon>Embryophyta</taxon>
        <taxon>Tracheophyta</taxon>
        <taxon>Spermatophyta</taxon>
        <taxon>Magnoliopsida</taxon>
        <taxon>Liliopsida</taxon>
        <taxon>Poales</taxon>
        <taxon>Poaceae</taxon>
        <taxon>BOP clade</taxon>
        <taxon>Pooideae</taxon>
        <taxon>Triticodae</taxon>
        <taxon>Triticeae</taxon>
        <taxon>Triticinae</taxon>
        <taxon>Aegilops</taxon>
    </lineage>
</organism>
<keyword evidence="2" id="KW-1185">Reference proteome</keyword>
<dbReference type="AlphaFoldDB" id="A0A452YJN2"/>
<evidence type="ECO:0000313" key="1">
    <source>
        <dbReference type="EnsemblPlants" id="AET1Gv20434300.53"/>
    </source>
</evidence>
<reference evidence="1" key="3">
    <citation type="journal article" date="2017" name="Nature">
        <title>Genome sequence of the progenitor of the wheat D genome Aegilops tauschii.</title>
        <authorList>
            <person name="Luo M.C."/>
            <person name="Gu Y.Q."/>
            <person name="Puiu D."/>
            <person name="Wang H."/>
            <person name="Twardziok S.O."/>
            <person name="Deal K.R."/>
            <person name="Huo N."/>
            <person name="Zhu T."/>
            <person name="Wang L."/>
            <person name="Wang Y."/>
            <person name="McGuire P.E."/>
            <person name="Liu S."/>
            <person name="Long H."/>
            <person name="Ramasamy R.K."/>
            <person name="Rodriguez J.C."/>
            <person name="Van S.L."/>
            <person name="Yuan L."/>
            <person name="Wang Z."/>
            <person name="Xia Z."/>
            <person name="Xiao L."/>
            <person name="Anderson O.D."/>
            <person name="Ouyang S."/>
            <person name="Liang Y."/>
            <person name="Zimin A.V."/>
            <person name="Pertea G."/>
            <person name="Qi P."/>
            <person name="Bennetzen J.L."/>
            <person name="Dai X."/>
            <person name="Dawson M.W."/>
            <person name="Muller H.G."/>
            <person name="Kugler K."/>
            <person name="Rivarola-Duarte L."/>
            <person name="Spannagl M."/>
            <person name="Mayer K.F.X."/>
            <person name="Lu F.H."/>
            <person name="Bevan M.W."/>
            <person name="Leroy P."/>
            <person name="Li P."/>
            <person name="You F.M."/>
            <person name="Sun Q."/>
            <person name="Liu Z."/>
            <person name="Lyons E."/>
            <person name="Wicker T."/>
            <person name="Salzberg S.L."/>
            <person name="Devos K.M."/>
            <person name="Dvorak J."/>
        </authorList>
    </citation>
    <scope>NUCLEOTIDE SEQUENCE [LARGE SCALE GENOMIC DNA]</scope>
    <source>
        <strain evidence="1">cv. AL8/78</strain>
    </source>
</reference>
<sequence length="112" mass="13149">MIGIHNTTTWLKNGRLKGLFILTWTRRKHVVLPHFLFLPMWALVQHCSPFLFKYICSALECTNSELYYDMNNHANFQTWNNNVFQASISSKIIVSNPNILHTGIPCWKIENR</sequence>
<accession>A0A452YJN2</accession>
<reference evidence="1" key="4">
    <citation type="submission" date="2019-03" db="UniProtKB">
        <authorList>
            <consortium name="EnsemblPlants"/>
        </authorList>
    </citation>
    <scope>IDENTIFICATION</scope>
</reference>
<dbReference type="Proteomes" id="UP000015105">
    <property type="component" value="Chromosome 1D"/>
</dbReference>
<name>A0A452YJN2_AEGTS</name>
<reference evidence="1" key="5">
    <citation type="journal article" date="2021" name="G3 (Bethesda)">
        <title>Aegilops tauschii genome assembly Aet v5.0 features greater sequence contiguity and improved annotation.</title>
        <authorList>
            <person name="Wang L."/>
            <person name="Zhu T."/>
            <person name="Rodriguez J.C."/>
            <person name="Deal K.R."/>
            <person name="Dubcovsky J."/>
            <person name="McGuire P.E."/>
            <person name="Lux T."/>
            <person name="Spannagl M."/>
            <person name="Mayer K.F.X."/>
            <person name="Baldrich P."/>
            <person name="Meyers B.C."/>
            <person name="Huo N."/>
            <person name="Gu Y.Q."/>
            <person name="Zhou H."/>
            <person name="Devos K.M."/>
            <person name="Bennetzen J.L."/>
            <person name="Unver T."/>
            <person name="Budak H."/>
            <person name="Gulick P.J."/>
            <person name="Galiba G."/>
            <person name="Kalapos B."/>
            <person name="Nelson D.R."/>
            <person name="Li P."/>
            <person name="You F.M."/>
            <person name="Luo M.C."/>
            <person name="Dvorak J."/>
        </authorList>
    </citation>
    <scope>NUCLEOTIDE SEQUENCE [LARGE SCALE GENOMIC DNA]</scope>
    <source>
        <strain evidence="1">cv. AL8/78</strain>
    </source>
</reference>
<dbReference type="Gramene" id="AET1Gv20434300.53">
    <property type="protein sequence ID" value="AET1Gv20434300.53"/>
    <property type="gene ID" value="AET1Gv20434300"/>
</dbReference>
<dbReference type="EnsemblPlants" id="AET1Gv20434300.53">
    <property type="protein sequence ID" value="AET1Gv20434300.53"/>
    <property type="gene ID" value="AET1Gv20434300"/>
</dbReference>